<keyword evidence="1" id="KW-0285">Flavoprotein</keyword>
<evidence type="ECO:0000313" key="6">
    <source>
        <dbReference type="Proteomes" id="UP000005850"/>
    </source>
</evidence>
<evidence type="ECO:0000256" key="2">
    <source>
        <dbReference type="ARBA" id="ARBA00022827"/>
    </source>
</evidence>
<protein>
    <submittedName>
        <fullName evidence="5">Xanthine dehydrogenase subunit XdhB</fullName>
    </submittedName>
</protein>
<dbReference type="EMBL" id="CP007806">
    <property type="protein sequence ID" value="AIG26441.1"/>
    <property type="molecule type" value="Genomic_DNA"/>
</dbReference>
<dbReference type="PANTHER" id="PTHR42659">
    <property type="entry name" value="XANTHINE DEHYDROGENASE SUBUNIT C-RELATED"/>
    <property type="match status" value="1"/>
</dbReference>
<name>A0A075R4M7_BRELA</name>
<evidence type="ECO:0000256" key="1">
    <source>
        <dbReference type="ARBA" id="ARBA00022630"/>
    </source>
</evidence>
<dbReference type="InterPro" id="IPR005107">
    <property type="entry name" value="CO_DH_flav_C"/>
</dbReference>
<dbReference type="STRING" id="1042163.BRLA_c021200"/>
<feature type="domain" description="FAD-binding PCMH-type" evidence="4">
    <location>
        <begin position="1"/>
        <end position="132"/>
    </location>
</feature>
<dbReference type="InterPro" id="IPR036683">
    <property type="entry name" value="CO_DH_flav_C_dom_sf"/>
</dbReference>
<evidence type="ECO:0000313" key="5">
    <source>
        <dbReference type="EMBL" id="AIG26441.1"/>
    </source>
</evidence>
<dbReference type="PANTHER" id="PTHR42659:SF2">
    <property type="entry name" value="XANTHINE DEHYDROGENASE SUBUNIT C-RELATED"/>
    <property type="match status" value="1"/>
</dbReference>
<dbReference type="PROSITE" id="PS51387">
    <property type="entry name" value="FAD_PCMH"/>
    <property type="match status" value="1"/>
</dbReference>
<accession>A0A075R4M7</accession>
<dbReference type="GO" id="GO:0071949">
    <property type="term" value="F:FAD binding"/>
    <property type="evidence" value="ECO:0007669"/>
    <property type="project" value="InterPro"/>
</dbReference>
<dbReference type="Pfam" id="PF00941">
    <property type="entry name" value="FAD_binding_5"/>
    <property type="match status" value="1"/>
</dbReference>
<evidence type="ECO:0000256" key="3">
    <source>
        <dbReference type="ARBA" id="ARBA00023002"/>
    </source>
</evidence>
<dbReference type="SMART" id="SM01092">
    <property type="entry name" value="CO_deh_flav_C"/>
    <property type="match status" value="1"/>
</dbReference>
<sequence length="235" mass="26624">MARLSQLHTKGIIDLKDIPECRILDWKKDQLVIGSAVTLAQLEAVQFFPLLSRVCNRIADHTSRCKITLGGNICGKIIYRETVLPLLVANAEFHIATESGVKQVSIHDVFEKELRLLPHEILLQITVDKQITTMPYRSEKRTKIDRIGYPTVSLAAIHNQGEIQVAFSGICTFPFRSKEVERALNDQTLSLEDRVRSAIHKFPEAIMADHHASASFREFIVHNLILDTIESFERA</sequence>
<dbReference type="Proteomes" id="UP000005850">
    <property type="component" value="Chromosome"/>
</dbReference>
<reference evidence="5 6" key="1">
    <citation type="journal article" date="2011" name="J. Bacteriol.">
        <title>Genome sequence of Brevibacillus laterosporus LMG 15441, a pathogen of invertebrates.</title>
        <authorList>
            <person name="Djukic M."/>
            <person name="Poehlein A."/>
            <person name="Thurmer A."/>
            <person name="Daniel R."/>
        </authorList>
    </citation>
    <scope>NUCLEOTIDE SEQUENCE [LARGE SCALE GENOMIC DNA]</scope>
    <source>
        <strain evidence="5 6">LMG 15441</strain>
    </source>
</reference>
<dbReference type="KEGG" id="blr:BRLA_c021200"/>
<proteinExistence type="predicted"/>
<dbReference type="SUPFAM" id="SSF56176">
    <property type="entry name" value="FAD-binding/transporter-associated domain-like"/>
    <property type="match status" value="1"/>
</dbReference>
<dbReference type="InterPro" id="IPR016169">
    <property type="entry name" value="FAD-bd_PCMH_sub2"/>
</dbReference>
<evidence type="ECO:0000259" key="4">
    <source>
        <dbReference type="PROSITE" id="PS51387"/>
    </source>
</evidence>
<dbReference type="GO" id="GO:0016491">
    <property type="term" value="F:oxidoreductase activity"/>
    <property type="evidence" value="ECO:0007669"/>
    <property type="project" value="UniProtKB-KW"/>
</dbReference>
<dbReference type="Gene3D" id="3.30.465.10">
    <property type="match status" value="1"/>
</dbReference>
<organism evidence="5 6">
    <name type="scientific">Brevibacillus laterosporus LMG 15441</name>
    <dbReference type="NCBI Taxonomy" id="1042163"/>
    <lineage>
        <taxon>Bacteria</taxon>
        <taxon>Bacillati</taxon>
        <taxon>Bacillota</taxon>
        <taxon>Bacilli</taxon>
        <taxon>Bacillales</taxon>
        <taxon>Paenibacillaceae</taxon>
        <taxon>Brevibacillus</taxon>
    </lineage>
</organism>
<gene>
    <name evidence="5" type="primary">xdhB</name>
    <name evidence="5" type="ORF">BRLA_c021200</name>
</gene>
<dbReference type="AlphaFoldDB" id="A0A075R4M7"/>
<dbReference type="eggNOG" id="COG1319">
    <property type="taxonomic scope" value="Bacteria"/>
</dbReference>
<dbReference type="SUPFAM" id="SSF55447">
    <property type="entry name" value="CO dehydrogenase flavoprotein C-terminal domain-like"/>
    <property type="match status" value="1"/>
</dbReference>
<dbReference type="InterPro" id="IPR036318">
    <property type="entry name" value="FAD-bd_PCMH-like_sf"/>
</dbReference>
<dbReference type="InterPro" id="IPR002346">
    <property type="entry name" value="Mopterin_DH_FAD-bd"/>
</dbReference>
<dbReference type="InterPro" id="IPR016166">
    <property type="entry name" value="FAD-bd_PCMH"/>
</dbReference>
<keyword evidence="6" id="KW-1185">Reference proteome</keyword>
<dbReference type="HOGENOM" id="CLU_058050_5_0_9"/>
<keyword evidence="3" id="KW-0560">Oxidoreductase</keyword>
<dbReference type="Gene3D" id="3.30.390.50">
    <property type="entry name" value="CO dehydrogenase flavoprotein, C-terminal domain"/>
    <property type="match status" value="1"/>
</dbReference>
<dbReference type="InterPro" id="IPR051312">
    <property type="entry name" value="Diverse_Substr_Oxidored"/>
</dbReference>
<keyword evidence="2" id="KW-0274">FAD</keyword>